<accession>A0ABU5I6Y7</accession>
<dbReference type="RefSeq" id="WP_322189327.1">
    <property type="nucleotide sequence ID" value="NZ_JAXLPB010000013.1"/>
</dbReference>
<keyword evidence="3" id="KW-1185">Reference proteome</keyword>
<name>A0ABU5I6Y7_9HYPH</name>
<gene>
    <name evidence="2" type="ORF">U0C82_18705</name>
</gene>
<dbReference type="Pfam" id="PF00581">
    <property type="entry name" value="Rhodanese"/>
    <property type="match status" value="1"/>
</dbReference>
<reference evidence="2 3" key="1">
    <citation type="submission" date="2023-12" db="EMBL/GenBank/DDBJ databases">
        <title>Description of Novel Strain Fulvimarina sp. 2208YS6-2-32 isolated from Uroteuthis (Photololigo) edulis.</title>
        <authorList>
            <person name="Park J.-S."/>
        </authorList>
    </citation>
    <scope>NUCLEOTIDE SEQUENCE [LARGE SCALE GENOMIC DNA]</scope>
    <source>
        <strain evidence="2 3">2208YS6-2-32</strain>
    </source>
</reference>
<dbReference type="SMART" id="SM00450">
    <property type="entry name" value="RHOD"/>
    <property type="match status" value="1"/>
</dbReference>
<dbReference type="EMBL" id="JAXLPB010000013">
    <property type="protein sequence ID" value="MDY8111152.1"/>
    <property type="molecule type" value="Genomic_DNA"/>
</dbReference>
<dbReference type="Proteomes" id="UP001294412">
    <property type="component" value="Unassembled WGS sequence"/>
</dbReference>
<organism evidence="2 3">
    <name type="scientific">Fulvimarina uroteuthidis</name>
    <dbReference type="NCBI Taxonomy" id="3098149"/>
    <lineage>
        <taxon>Bacteria</taxon>
        <taxon>Pseudomonadati</taxon>
        <taxon>Pseudomonadota</taxon>
        <taxon>Alphaproteobacteria</taxon>
        <taxon>Hyphomicrobiales</taxon>
        <taxon>Aurantimonadaceae</taxon>
        <taxon>Fulvimarina</taxon>
    </lineage>
</organism>
<evidence type="ECO:0000259" key="1">
    <source>
        <dbReference type="PROSITE" id="PS50206"/>
    </source>
</evidence>
<proteinExistence type="predicted"/>
<sequence length="128" mass="13236">MTIRSAKDLIKDASASVKAISADDAVELVDQPDVVFVDVREASELEKTGTVKGAVHVPRGLIEFQADPSSSSHKAELDPGKRLVLFCASGGRSTLAAGSLQAMGFENAVSVEGGFPALQSAGIPIKKA</sequence>
<dbReference type="PANTHER" id="PTHR44086:SF13">
    <property type="entry name" value="THIOSULFATE SULFURTRANSFERASE PSPE"/>
    <property type="match status" value="1"/>
</dbReference>
<dbReference type="InterPro" id="IPR036873">
    <property type="entry name" value="Rhodanese-like_dom_sf"/>
</dbReference>
<dbReference type="PANTHER" id="PTHR44086">
    <property type="entry name" value="THIOSULFATE SULFURTRANSFERASE RDL2, MITOCHONDRIAL-RELATED"/>
    <property type="match status" value="1"/>
</dbReference>
<dbReference type="Gene3D" id="3.40.250.10">
    <property type="entry name" value="Rhodanese-like domain"/>
    <property type="match status" value="1"/>
</dbReference>
<evidence type="ECO:0000313" key="3">
    <source>
        <dbReference type="Proteomes" id="UP001294412"/>
    </source>
</evidence>
<evidence type="ECO:0000313" key="2">
    <source>
        <dbReference type="EMBL" id="MDY8111152.1"/>
    </source>
</evidence>
<dbReference type="SUPFAM" id="SSF52821">
    <property type="entry name" value="Rhodanese/Cell cycle control phosphatase"/>
    <property type="match status" value="1"/>
</dbReference>
<dbReference type="PROSITE" id="PS50206">
    <property type="entry name" value="RHODANESE_3"/>
    <property type="match status" value="1"/>
</dbReference>
<feature type="domain" description="Rhodanese" evidence="1">
    <location>
        <begin position="30"/>
        <end position="127"/>
    </location>
</feature>
<comment type="caution">
    <text evidence="2">The sequence shown here is derived from an EMBL/GenBank/DDBJ whole genome shotgun (WGS) entry which is preliminary data.</text>
</comment>
<protein>
    <submittedName>
        <fullName evidence="2">Rhodanese-like domain-containing protein</fullName>
    </submittedName>
</protein>
<dbReference type="InterPro" id="IPR001763">
    <property type="entry name" value="Rhodanese-like_dom"/>
</dbReference>